<evidence type="ECO:0000313" key="1">
    <source>
        <dbReference type="EMBL" id="MEQ2233673.1"/>
    </source>
</evidence>
<sequence length="50" mass="5607">LHNRLPQCTSYFLPLLPAHPLTTSNLLHDLMPTPTGFPWNASLDQAYLCS</sequence>
<comment type="caution">
    <text evidence="1">The sequence shown here is derived from an EMBL/GenBank/DDBJ whole genome shotgun (WGS) entry which is preliminary data.</text>
</comment>
<name>A0ABV0TL79_9TELE</name>
<keyword evidence="2" id="KW-1185">Reference proteome</keyword>
<dbReference type="EMBL" id="JAHRIQ010037597">
    <property type="protein sequence ID" value="MEQ2233673.1"/>
    <property type="molecule type" value="Genomic_DNA"/>
</dbReference>
<dbReference type="Proteomes" id="UP001482620">
    <property type="component" value="Unassembled WGS sequence"/>
</dbReference>
<feature type="non-terminal residue" evidence="1">
    <location>
        <position position="1"/>
    </location>
</feature>
<reference evidence="1 2" key="1">
    <citation type="submission" date="2021-06" db="EMBL/GenBank/DDBJ databases">
        <authorList>
            <person name="Palmer J.M."/>
        </authorList>
    </citation>
    <scope>NUCLEOTIDE SEQUENCE [LARGE SCALE GENOMIC DNA]</scope>
    <source>
        <strain evidence="2">if_2019</strain>
        <tissue evidence="1">Muscle</tissue>
    </source>
</reference>
<gene>
    <name evidence="1" type="ORF">ILYODFUR_024191</name>
</gene>
<protein>
    <submittedName>
        <fullName evidence="1">Uncharacterized protein</fullName>
    </submittedName>
</protein>
<proteinExistence type="predicted"/>
<organism evidence="1 2">
    <name type="scientific">Ilyodon furcidens</name>
    <name type="common">goldbreast splitfin</name>
    <dbReference type="NCBI Taxonomy" id="33524"/>
    <lineage>
        <taxon>Eukaryota</taxon>
        <taxon>Metazoa</taxon>
        <taxon>Chordata</taxon>
        <taxon>Craniata</taxon>
        <taxon>Vertebrata</taxon>
        <taxon>Euteleostomi</taxon>
        <taxon>Actinopterygii</taxon>
        <taxon>Neopterygii</taxon>
        <taxon>Teleostei</taxon>
        <taxon>Neoteleostei</taxon>
        <taxon>Acanthomorphata</taxon>
        <taxon>Ovalentaria</taxon>
        <taxon>Atherinomorphae</taxon>
        <taxon>Cyprinodontiformes</taxon>
        <taxon>Goodeidae</taxon>
        <taxon>Ilyodon</taxon>
    </lineage>
</organism>
<accession>A0ABV0TL79</accession>
<evidence type="ECO:0000313" key="2">
    <source>
        <dbReference type="Proteomes" id="UP001482620"/>
    </source>
</evidence>